<keyword evidence="3" id="KW-1185">Reference proteome</keyword>
<dbReference type="STRING" id="762845.BCR26_16135"/>
<dbReference type="SMART" id="SM00530">
    <property type="entry name" value="HTH_XRE"/>
    <property type="match status" value="1"/>
</dbReference>
<dbReference type="InterPro" id="IPR011990">
    <property type="entry name" value="TPR-like_helical_dom_sf"/>
</dbReference>
<dbReference type="GO" id="GO:0003677">
    <property type="term" value="F:DNA binding"/>
    <property type="evidence" value="ECO:0007669"/>
    <property type="project" value="InterPro"/>
</dbReference>
<accession>A0A1E5KV27</accession>
<dbReference type="Pfam" id="PF01381">
    <property type="entry name" value="HTH_3"/>
    <property type="match status" value="1"/>
</dbReference>
<dbReference type="InterPro" id="IPR010982">
    <property type="entry name" value="Lambda_DNA-bd_dom_sf"/>
</dbReference>
<dbReference type="InterPro" id="IPR001387">
    <property type="entry name" value="Cro/C1-type_HTH"/>
</dbReference>
<dbReference type="PROSITE" id="PS50943">
    <property type="entry name" value="HTH_CROC1"/>
    <property type="match status" value="1"/>
</dbReference>
<proteinExistence type="predicted"/>
<dbReference type="InterPro" id="IPR053163">
    <property type="entry name" value="HTH-type_regulator_Rgg"/>
</dbReference>
<dbReference type="Gene3D" id="1.25.40.10">
    <property type="entry name" value="Tetratricopeptide repeat domain"/>
    <property type="match status" value="1"/>
</dbReference>
<dbReference type="RefSeq" id="WP_069699402.1">
    <property type="nucleotide sequence ID" value="NZ_JAGGMA010000047.1"/>
</dbReference>
<sequence>MKILGDTIKKARKDMHLSQTQLASNICTQATISNIEKKNTCDSLEILSSVCLKLNIEIEDVLVETSEKRTEKMFNEIERLCNTAKHKEAFEYLNKKEPEFDPKYIEENQSKYHFYKGCTYYFGNKFDEENAFFHLYIGSETNGNLNIYNILSINSIGTIYTKKKDFDKAKVYFGKSIKLLNELKVNAPLEAARIYYNSAKFYSFLEDYQLCCDLCNSGLALIASYSSTYILDFLCYGKAYSIYKLTGEATEEYMIAYSVAKLFKNEHLIEVIEKELKEFNITF</sequence>
<gene>
    <name evidence="2" type="ORF">BCR26_16135</name>
</gene>
<dbReference type="EMBL" id="MIEK01000040">
    <property type="protein sequence ID" value="OEH81648.1"/>
    <property type="molecule type" value="Genomic_DNA"/>
</dbReference>
<feature type="domain" description="HTH cro/C1-type" evidence="1">
    <location>
        <begin position="8"/>
        <end position="61"/>
    </location>
</feature>
<dbReference type="SMART" id="SM00028">
    <property type="entry name" value="TPR"/>
    <property type="match status" value="2"/>
</dbReference>
<dbReference type="PANTHER" id="PTHR37038">
    <property type="entry name" value="TRANSCRIPTIONAL REGULATOR-RELATED"/>
    <property type="match status" value="1"/>
</dbReference>
<name>A0A1E5KV27_9ENTE</name>
<dbReference type="SUPFAM" id="SSF47413">
    <property type="entry name" value="lambda repressor-like DNA-binding domains"/>
    <property type="match status" value="1"/>
</dbReference>
<dbReference type="AlphaFoldDB" id="A0A1E5KV27"/>
<dbReference type="SUPFAM" id="SSF48452">
    <property type="entry name" value="TPR-like"/>
    <property type="match status" value="1"/>
</dbReference>
<evidence type="ECO:0000259" key="1">
    <source>
        <dbReference type="PROSITE" id="PS50943"/>
    </source>
</evidence>
<protein>
    <recommendedName>
        <fullName evidence="1">HTH cro/C1-type domain-containing protein</fullName>
    </recommendedName>
</protein>
<organism evidence="2 3">
    <name type="scientific">Enterococcus rivorum</name>
    <dbReference type="NCBI Taxonomy" id="762845"/>
    <lineage>
        <taxon>Bacteria</taxon>
        <taxon>Bacillati</taxon>
        <taxon>Bacillota</taxon>
        <taxon>Bacilli</taxon>
        <taxon>Lactobacillales</taxon>
        <taxon>Enterococcaceae</taxon>
        <taxon>Enterococcus</taxon>
    </lineage>
</organism>
<dbReference type="InterPro" id="IPR019734">
    <property type="entry name" value="TPR_rpt"/>
</dbReference>
<reference evidence="2 3" key="1">
    <citation type="submission" date="2016-09" db="EMBL/GenBank/DDBJ databases">
        <authorList>
            <person name="Capua I."/>
            <person name="De Benedictis P."/>
            <person name="Joannis T."/>
            <person name="Lombin L.H."/>
            <person name="Cattoli G."/>
        </authorList>
    </citation>
    <scope>NUCLEOTIDE SEQUENCE [LARGE SCALE GENOMIC DNA]</scope>
    <source>
        <strain evidence="2 3">LMG 25899</strain>
    </source>
</reference>
<evidence type="ECO:0000313" key="3">
    <source>
        <dbReference type="Proteomes" id="UP000095256"/>
    </source>
</evidence>
<dbReference type="Proteomes" id="UP000095256">
    <property type="component" value="Unassembled WGS sequence"/>
</dbReference>
<evidence type="ECO:0000313" key="2">
    <source>
        <dbReference type="EMBL" id="OEH81648.1"/>
    </source>
</evidence>
<dbReference type="OrthoDB" id="1150409at2"/>
<dbReference type="PANTHER" id="PTHR37038:SF14">
    <property type="entry name" value="TRANSCRIPTIONAL ACTIVATOR"/>
    <property type="match status" value="1"/>
</dbReference>
<comment type="caution">
    <text evidence="2">The sequence shown here is derived from an EMBL/GenBank/DDBJ whole genome shotgun (WGS) entry which is preliminary data.</text>
</comment>
<dbReference type="CDD" id="cd00093">
    <property type="entry name" value="HTH_XRE"/>
    <property type="match status" value="1"/>
</dbReference>